<name>A0A1G4AW28_9PEZI</name>
<keyword evidence="1" id="KW-1133">Transmembrane helix</keyword>
<proteinExistence type="predicted"/>
<organism evidence="2 3">
    <name type="scientific">Colletotrichum orchidophilum</name>
    <dbReference type="NCBI Taxonomy" id="1209926"/>
    <lineage>
        <taxon>Eukaryota</taxon>
        <taxon>Fungi</taxon>
        <taxon>Dikarya</taxon>
        <taxon>Ascomycota</taxon>
        <taxon>Pezizomycotina</taxon>
        <taxon>Sordariomycetes</taxon>
        <taxon>Hypocreomycetidae</taxon>
        <taxon>Glomerellales</taxon>
        <taxon>Glomerellaceae</taxon>
        <taxon>Colletotrichum</taxon>
    </lineage>
</organism>
<dbReference type="OrthoDB" id="4582561at2759"/>
<reference evidence="2 3" key="1">
    <citation type="submission" date="2016-09" db="EMBL/GenBank/DDBJ databases">
        <authorList>
            <person name="Capua I."/>
            <person name="De Benedictis P."/>
            <person name="Joannis T."/>
            <person name="Lombin L.H."/>
            <person name="Cattoli G."/>
        </authorList>
    </citation>
    <scope>NUCLEOTIDE SEQUENCE [LARGE SCALE GENOMIC DNA]</scope>
    <source>
        <strain evidence="2 3">IMI 309357</strain>
    </source>
</reference>
<keyword evidence="1" id="KW-0472">Membrane</keyword>
<dbReference type="EMBL" id="MJBS01000121">
    <property type="protein sequence ID" value="OHE93369.1"/>
    <property type="molecule type" value="Genomic_DNA"/>
</dbReference>
<evidence type="ECO:0000313" key="3">
    <source>
        <dbReference type="Proteomes" id="UP000176998"/>
    </source>
</evidence>
<dbReference type="RefSeq" id="XP_022470534.1">
    <property type="nucleotide sequence ID" value="XM_022622944.1"/>
</dbReference>
<gene>
    <name evidence="2" type="ORF">CORC01_11318</name>
</gene>
<sequence length="73" mass="8058">MAERYASLEVLDDFNLCIKQLKLRTSFNINDLDRFVLVNKNCGISTGGLGANDAQIALAVSVVCVLIFYSFLL</sequence>
<dbReference type="GeneID" id="34564454"/>
<dbReference type="AlphaFoldDB" id="A0A1G4AW28"/>
<dbReference type="Proteomes" id="UP000176998">
    <property type="component" value="Unassembled WGS sequence"/>
</dbReference>
<keyword evidence="3" id="KW-1185">Reference proteome</keyword>
<accession>A0A1G4AW28</accession>
<keyword evidence="1" id="KW-0812">Transmembrane</keyword>
<evidence type="ECO:0000256" key="1">
    <source>
        <dbReference type="SAM" id="Phobius"/>
    </source>
</evidence>
<comment type="caution">
    <text evidence="2">The sequence shown here is derived from an EMBL/GenBank/DDBJ whole genome shotgun (WGS) entry which is preliminary data.</text>
</comment>
<evidence type="ECO:0000313" key="2">
    <source>
        <dbReference type="EMBL" id="OHE93369.1"/>
    </source>
</evidence>
<feature type="transmembrane region" description="Helical" evidence="1">
    <location>
        <begin position="54"/>
        <end position="72"/>
    </location>
</feature>
<protein>
    <submittedName>
        <fullName evidence="2">Uncharacterized protein</fullName>
    </submittedName>
</protein>